<dbReference type="RefSeq" id="WP_172461223.1">
    <property type="nucleotide sequence ID" value="NZ_CP091516.1"/>
</dbReference>
<evidence type="ECO:0000313" key="4">
    <source>
        <dbReference type="Proteomes" id="UP000254293"/>
    </source>
</evidence>
<proteinExistence type="predicted"/>
<dbReference type="AlphaFoldDB" id="A0A377R1M3"/>
<keyword evidence="4" id="KW-1185">Reference proteome</keyword>
<evidence type="ECO:0000256" key="1">
    <source>
        <dbReference type="SAM" id="MobiDB-lite"/>
    </source>
</evidence>
<gene>
    <name evidence="3" type="ORF">NCTC13336_01114</name>
</gene>
<dbReference type="PROSITE" id="PS51257">
    <property type="entry name" value="PROKAR_LIPOPROTEIN"/>
    <property type="match status" value="1"/>
</dbReference>
<feature type="compositionally biased region" description="Low complexity" evidence="1">
    <location>
        <begin position="37"/>
        <end position="59"/>
    </location>
</feature>
<keyword evidence="2" id="KW-0732">Signal</keyword>
<sequence>MTAKQSKLSAFWLSAVFGLAACGNQDTASVSTPPEPVETAASAASSPASAPQQAENPSAAWETVAASDTAAAAQTEASAAQTPAAFLGDAAALQAAEDAFKALPQFGGKPVNVFQTIHFYGGSDPRISVEVQDPNKPENVDHYEYENGKWNGPQPVQLSGSGRMKDNVVPLNKIPFAAVAKIHRAWSEKAKEVGGREAEPDHIYFSLFVPTGRSKWYVGDIETDRARYDFEFHNDGSVKSFKKQ</sequence>
<feature type="region of interest" description="Disordered" evidence="1">
    <location>
        <begin position="25"/>
        <end position="59"/>
    </location>
</feature>
<reference evidence="3 4" key="1">
    <citation type="submission" date="2018-06" db="EMBL/GenBank/DDBJ databases">
        <authorList>
            <consortium name="Pathogen Informatics"/>
            <person name="Doyle S."/>
        </authorList>
    </citation>
    <scope>NUCLEOTIDE SEQUENCE [LARGE SCALE GENOMIC DNA]</scope>
    <source>
        <strain evidence="3 4">NCTC13336</strain>
    </source>
</reference>
<feature type="chain" id="PRO_5016564832" description="Lipoprotein" evidence="2">
    <location>
        <begin position="21"/>
        <end position="244"/>
    </location>
</feature>
<name>A0A377R1M3_9NEIS</name>
<dbReference type="EMBL" id="UGJJ01000001">
    <property type="protein sequence ID" value="STR00890.1"/>
    <property type="molecule type" value="Genomic_DNA"/>
</dbReference>
<evidence type="ECO:0000313" key="3">
    <source>
        <dbReference type="EMBL" id="STR00890.1"/>
    </source>
</evidence>
<protein>
    <recommendedName>
        <fullName evidence="5">Lipoprotein</fullName>
    </recommendedName>
</protein>
<dbReference type="Proteomes" id="UP000254293">
    <property type="component" value="Unassembled WGS sequence"/>
</dbReference>
<evidence type="ECO:0000256" key="2">
    <source>
        <dbReference type="SAM" id="SignalP"/>
    </source>
</evidence>
<feature type="signal peptide" evidence="2">
    <location>
        <begin position="1"/>
        <end position="20"/>
    </location>
</feature>
<organism evidence="3 4">
    <name type="scientific">Kingella potus</name>
    <dbReference type="NCBI Taxonomy" id="265175"/>
    <lineage>
        <taxon>Bacteria</taxon>
        <taxon>Pseudomonadati</taxon>
        <taxon>Pseudomonadota</taxon>
        <taxon>Betaproteobacteria</taxon>
        <taxon>Neisseriales</taxon>
        <taxon>Neisseriaceae</taxon>
        <taxon>Kingella</taxon>
    </lineage>
</organism>
<accession>A0A377R1M3</accession>
<evidence type="ECO:0008006" key="5">
    <source>
        <dbReference type="Google" id="ProtNLM"/>
    </source>
</evidence>